<evidence type="ECO:0000313" key="1">
    <source>
        <dbReference type="EMBL" id="PEH37267.1"/>
    </source>
</evidence>
<evidence type="ECO:0000313" key="2">
    <source>
        <dbReference type="Proteomes" id="UP000220629"/>
    </source>
</evidence>
<gene>
    <name evidence="1" type="ORF">CRM94_22205</name>
</gene>
<comment type="caution">
    <text evidence="1">The sequence shown here is derived from an EMBL/GenBank/DDBJ whole genome shotgun (WGS) entry which is preliminary data.</text>
</comment>
<protein>
    <submittedName>
        <fullName evidence="1">Uncharacterized protein</fullName>
    </submittedName>
</protein>
<dbReference type="AlphaFoldDB" id="A0A2A7S0U5"/>
<accession>A0A2A7S0U5</accession>
<dbReference type="Proteomes" id="UP000220629">
    <property type="component" value="Unassembled WGS sequence"/>
</dbReference>
<sequence>MSVKDALSAVLKDIEAMSADQLRAEHEANMRGDIAIAMRELCAFRSADVGVYGPMVLEAEAVSCYPVASAIEAVSIPDAMAIAVRNFPQDSFVCGNDAAFALAA</sequence>
<reference evidence="2" key="1">
    <citation type="submission" date="2017-09" db="EMBL/GenBank/DDBJ databases">
        <title>FDA dAtabase for Regulatory Grade micrObial Sequences (FDA-ARGOS): Supporting development and validation of Infectious Disease Dx tests.</title>
        <authorList>
            <person name="Minogue T."/>
            <person name="Wolcott M."/>
            <person name="Wasieloski L."/>
            <person name="Aguilar W."/>
            <person name="Moore D."/>
            <person name="Tallon L."/>
            <person name="Sadzewicz L."/>
            <person name="Ott S."/>
            <person name="Zhao X."/>
            <person name="Nagaraj S."/>
            <person name="Vavikolanu K."/>
            <person name="Aluvathingal J."/>
            <person name="Nadendla S."/>
            <person name="Sichtig H."/>
        </authorList>
    </citation>
    <scope>NUCLEOTIDE SEQUENCE [LARGE SCALE GENOMIC DNA]</scope>
    <source>
        <strain evidence="2">FDAARGOS_390</strain>
    </source>
</reference>
<dbReference type="EMBL" id="PDDY01000004">
    <property type="protein sequence ID" value="PEH37267.1"/>
    <property type="molecule type" value="Genomic_DNA"/>
</dbReference>
<organism evidence="1 2">
    <name type="scientific">Burkholderia gladioli</name>
    <name type="common">Pseudomonas marginata</name>
    <name type="synonym">Phytomonas marginata</name>
    <dbReference type="NCBI Taxonomy" id="28095"/>
    <lineage>
        <taxon>Bacteria</taxon>
        <taxon>Pseudomonadati</taxon>
        <taxon>Pseudomonadota</taxon>
        <taxon>Betaproteobacteria</taxon>
        <taxon>Burkholderiales</taxon>
        <taxon>Burkholderiaceae</taxon>
        <taxon>Burkholderia</taxon>
    </lineage>
</organism>
<name>A0A2A7S0U5_BURGA</name>
<proteinExistence type="predicted"/>